<keyword evidence="1" id="KW-1015">Disulfide bond</keyword>
<evidence type="ECO:0000313" key="4">
    <source>
        <dbReference type="Proteomes" id="UP000005239"/>
    </source>
</evidence>
<dbReference type="Gene3D" id="2.60.120.290">
    <property type="entry name" value="Spermadhesin, CUB domain"/>
    <property type="match status" value="1"/>
</dbReference>
<gene>
    <name evidence="3" type="primary">WBGene00102709</name>
</gene>
<dbReference type="Pfam" id="PF00431">
    <property type="entry name" value="CUB"/>
    <property type="match status" value="1"/>
</dbReference>
<proteinExistence type="predicted"/>
<dbReference type="PANTHER" id="PTHR22991:SF40">
    <property type="entry name" value="PROTEIN CBG13490"/>
    <property type="match status" value="1"/>
</dbReference>
<comment type="caution">
    <text evidence="2">Lacks conserved residue(s) required for the propagation of feature annotation.</text>
</comment>
<dbReference type="PROSITE" id="PS01180">
    <property type="entry name" value="CUB"/>
    <property type="match status" value="1"/>
</dbReference>
<reference evidence="4" key="1">
    <citation type="journal article" date="2008" name="Nat. Genet.">
        <title>The Pristionchus pacificus genome provides a unique perspective on nematode lifestyle and parasitism.</title>
        <authorList>
            <person name="Dieterich C."/>
            <person name="Clifton S.W."/>
            <person name="Schuster L.N."/>
            <person name="Chinwalla A."/>
            <person name="Delehaunty K."/>
            <person name="Dinkelacker I."/>
            <person name="Fulton L."/>
            <person name="Fulton R."/>
            <person name="Godfrey J."/>
            <person name="Minx P."/>
            <person name="Mitreva M."/>
            <person name="Roeseler W."/>
            <person name="Tian H."/>
            <person name="Witte H."/>
            <person name="Yang S.P."/>
            <person name="Wilson R.K."/>
            <person name="Sommer R.J."/>
        </authorList>
    </citation>
    <scope>NUCLEOTIDE SEQUENCE [LARGE SCALE GENOMIC DNA]</scope>
    <source>
        <strain evidence="4">PS312</strain>
    </source>
</reference>
<accession>A0A8R1YFE9</accession>
<sequence>MQITSPGFPYNSGTPCEYFLMVEAGKKVNVEILLLEANSCCDSLTIYDGYLGGDVLVSLTGEVYNVNYTTTSSNIMKVAWQPNGGINVLGLAMTFRAV</sequence>
<evidence type="ECO:0000256" key="2">
    <source>
        <dbReference type="PROSITE-ProRule" id="PRU00059"/>
    </source>
</evidence>
<accession>A0A2A6BRP2</accession>
<evidence type="ECO:0000256" key="1">
    <source>
        <dbReference type="ARBA" id="ARBA00023157"/>
    </source>
</evidence>
<reference evidence="3" key="2">
    <citation type="submission" date="2022-06" db="UniProtKB">
        <authorList>
            <consortium name="EnsemblMetazoa"/>
        </authorList>
    </citation>
    <scope>IDENTIFICATION</scope>
    <source>
        <strain evidence="3">PS312</strain>
    </source>
</reference>
<name>A0A2A6BRP2_PRIPA</name>
<dbReference type="OrthoDB" id="10009301at2759"/>
<dbReference type="InterPro" id="IPR035914">
    <property type="entry name" value="Sperma_CUB_dom_sf"/>
</dbReference>
<organism evidence="3 4">
    <name type="scientific">Pristionchus pacificus</name>
    <name type="common">Parasitic nematode worm</name>
    <dbReference type="NCBI Taxonomy" id="54126"/>
    <lineage>
        <taxon>Eukaryota</taxon>
        <taxon>Metazoa</taxon>
        <taxon>Ecdysozoa</taxon>
        <taxon>Nematoda</taxon>
        <taxon>Chromadorea</taxon>
        <taxon>Rhabditida</taxon>
        <taxon>Rhabditina</taxon>
        <taxon>Diplogasteromorpha</taxon>
        <taxon>Diplogasteroidea</taxon>
        <taxon>Neodiplogasteridae</taxon>
        <taxon>Pristionchus</taxon>
    </lineage>
</organism>
<dbReference type="SUPFAM" id="SSF49854">
    <property type="entry name" value="Spermadhesin, CUB domain"/>
    <property type="match status" value="1"/>
</dbReference>
<dbReference type="PANTHER" id="PTHR22991">
    <property type="entry name" value="PROTEIN CBG13490"/>
    <property type="match status" value="1"/>
</dbReference>
<dbReference type="CDD" id="cd00041">
    <property type="entry name" value="CUB"/>
    <property type="match status" value="1"/>
</dbReference>
<evidence type="ECO:0000313" key="3">
    <source>
        <dbReference type="EnsemblMetazoa" id="PPA13155.1"/>
    </source>
</evidence>
<keyword evidence="4" id="KW-1185">Reference proteome</keyword>
<dbReference type="AlphaFoldDB" id="A0A2A6BRP2"/>
<dbReference type="InterPro" id="IPR000859">
    <property type="entry name" value="CUB_dom"/>
</dbReference>
<dbReference type="InterPro" id="IPR050976">
    <property type="entry name" value="Snaclec"/>
</dbReference>
<protein>
    <submittedName>
        <fullName evidence="3">CUB domain-containing protein</fullName>
    </submittedName>
</protein>
<dbReference type="Proteomes" id="UP000005239">
    <property type="component" value="Unassembled WGS sequence"/>
</dbReference>
<dbReference type="EnsemblMetazoa" id="PPA13155.1">
    <property type="protein sequence ID" value="PPA13155.1"/>
    <property type="gene ID" value="WBGene00102709"/>
</dbReference>